<feature type="domain" description="Carrier" evidence="7">
    <location>
        <begin position="973"/>
        <end position="1050"/>
    </location>
</feature>
<dbReference type="PROSITE" id="PS00012">
    <property type="entry name" value="PHOSPHOPANTETHEINE"/>
    <property type="match status" value="1"/>
</dbReference>
<dbReference type="InterPro" id="IPR020806">
    <property type="entry name" value="PKS_PP-bd"/>
</dbReference>
<evidence type="ECO:0000256" key="5">
    <source>
        <dbReference type="ARBA" id="ARBA00022679"/>
    </source>
</evidence>
<keyword evidence="5" id="KW-0808">Transferase</keyword>
<comment type="similarity">
    <text evidence="6">In the C-terminal section; belongs to the NRP synthetase family.</text>
</comment>
<accession>A0ABW5N611</accession>
<dbReference type="CDD" id="cd00833">
    <property type="entry name" value="PKS"/>
    <property type="match status" value="1"/>
</dbReference>
<dbReference type="SUPFAM" id="SSF55048">
    <property type="entry name" value="Probable ACP-binding domain of malonyl-CoA ACP transacylase"/>
    <property type="match status" value="1"/>
</dbReference>
<dbReference type="Gene3D" id="3.30.300.30">
    <property type="match status" value="1"/>
</dbReference>
<name>A0ABW5N611_9FLAO</name>
<keyword evidence="4" id="KW-0436">Ligase</keyword>
<dbReference type="Gene3D" id="3.30.559.30">
    <property type="entry name" value="Nonribosomal peptide synthetase, condensation domain"/>
    <property type="match status" value="2"/>
</dbReference>
<dbReference type="SUPFAM" id="SSF56801">
    <property type="entry name" value="Acetyl-CoA synthetase-like"/>
    <property type="match status" value="1"/>
</dbReference>
<dbReference type="InterPro" id="IPR014030">
    <property type="entry name" value="Ketoacyl_synth_N"/>
</dbReference>
<dbReference type="InterPro" id="IPR020841">
    <property type="entry name" value="PKS_Beta-ketoAc_synthase_dom"/>
</dbReference>
<dbReference type="InterPro" id="IPR044894">
    <property type="entry name" value="TubC_N_sf"/>
</dbReference>
<dbReference type="RefSeq" id="WP_378257419.1">
    <property type="nucleotide sequence ID" value="NZ_JBHSJV010000001.1"/>
</dbReference>
<keyword evidence="10" id="KW-1185">Reference proteome</keyword>
<dbReference type="InterPro" id="IPR000415">
    <property type="entry name" value="Nitroreductase-like"/>
</dbReference>
<dbReference type="InterPro" id="IPR045851">
    <property type="entry name" value="AMP-bd_C_sf"/>
</dbReference>
<dbReference type="SUPFAM" id="SSF52151">
    <property type="entry name" value="FabD/lysophospholipase-like"/>
    <property type="match status" value="1"/>
</dbReference>
<dbReference type="InterPro" id="IPR009081">
    <property type="entry name" value="PP-bd_ACP"/>
</dbReference>
<dbReference type="InterPro" id="IPR016035">
    <property type="entry name" value="Acyl_Trfase/lysoPLipase"/>
</dbReference>
<dbReference type="PROSITE" id="PS00606">
    <property type="entry name" value="KS3_1"/>
    <property type="match status" value="1"/>
</dbReference>
<dbReference type="Gene3D" id="3.40.47.10">
    <property type="match status" value="1"/>
</dbReference>
<dbReference type="Gene3D" id="1.10.10.1830">
    <property type="entry name" value="Non-ribosomal peptide synthase, adenylation domain"/>
    <property type="match status" value="1"/>
</dbReference>
<evidence type="ECO:0000259" key="7">
    <source>
        <dbReference type="PROSITE" id="PS50075"/>
    </source>
</evidence>
<proteinExistence type="inferred from homology"/>
<dbReference type="SMART" id="SM00823">
    <property type="entry name" value="PKS_PP"/>
    <property type="match status" value="2"/>
</dbReference>
<dbReference type="Pfam" id="PF02801">
    <property type="entry name" value="Ketoacyl-synt_C"/>
    <property type="match status" value="1"/>
</dbReference>
<sequence>MNTLSDKNTILKKALSEIKRLKKEKEEASFFEQEAIAVIGIGCRFPGGVTSPESFWDALLKQKDLTATIPENRWEQYDKEILNKNPYLQKGGFLTNDIYNFDHRLFRMSPKEVEKTDPHQRLFLKVCWEALENSGYAPSSLRGTKTGIYAGASVYDHIQQIQGTQDLHNPDPNDVMGTGFSFISGRTSYYFGFQGPAITIDTACSSSLVAIDQACKGLYAKDCNMAIAGGVNLMISPDTTRLMGSLNVLSPDCQSRAFDASANGTVRGEGCGIVILKRLSDAKRDGDHIHALIKGSGVNQDGISSGLTAPYGPAQEQLLQEVWKRSNINPQHIDFIETHGTGTALGDPIEITALDHIIPNQRTTPVYLGALKTMTGHLEAAAGIAGLIKTILAIEHGKIPGNLHFKTPTPHIDWSRQKFEIPTTTLSWETTHKRTAAVSSFGLSGTNAHAVIEQYTPVAKVSVLSTKEQTIPEGKQWPFKFSAPSQKGILLQLETFLSFLDQTSDDQIQHLSYSQNKGRADLQERIVLWAENIEELKTTIADAIKGISNPSIIRGKTPKKTVFLFSGGGSQYPEMFHEFYAENPIFRKYMDQCNAFYKKHTQQELLPIIFSSGNTVHQMRYTQVALFVVEYSLARMWMEYGITPDICIGHSTGEYAAACLSGIFSLEDAIKLITTRGELMYALPKNGTMAAVFANEKVVSEKLTKYPNVNIAAVNTPDQTVISGKEKEIHEFCAFLTKEGIDSKILALSHAAHSPLMRPMIADFEKLATTITYRPPLKTMYSTVVDTTTDPHIFATAQYWSNHILSPVRFCKTIQRLKDTDNYTFVEIGPAPALIGMVEEIIETAVETIASNYKDEKTTHQIEKALFQLYVHGATINWSSFYDFSSFQNIRIPNYTFTETHFSLPSSFQNIIAKNQWDSILSTADTSSLSEEAKAQLPVIVEYLKTAQEKASTSDEISPETTLPIVNSTLTFKEVSDVITYIKTILSKELKIDIEELNEQENLLLFGINSIVVARLVTRWKKEFDIALKPSFFLKNNTISQWASLLFKKLNTSRSISGKRTVPSFIAYPEKKFAPFPLNEIQYAYWAGRNPELDWGGVSCSAYFEIDMETLDIPQFISALESLINRHEMLRCRIDADGKQQILPTIETPLRIYTQEQQNQSENHLEKIRSEMSELSIPLGAPMFDIRISSLKSEGYRIHFLIDFLIADALSLFVFWKDLSLLYTGEELPPLQISYKDYLEYHEQRKQTTEYLDAEQYWLQRTKGFPFAPQLPIKDVTKTHANGTFIRRQQWIDQHSWQKFTENAAAQNLTPSAALLTLYSEVLSAWGGGSHFAIMLTVFDRENIHPHINQIIGDFTELALIEIQRKQQAIGLNGVGIQEQMHSDLEHSTYSAINFVKALNETSEQKDRMYPFVFTSALGVDELNTPVENNDFLSHLSWSVSSTPQVWIDHQVYQEKEGITLSWDTLDAVFPENMVNAMFEKYTELVMQAIADNNFWNKEILDGRTSSQQQAHTLVNKTNRPTRNMLLHEGIMQQIKESPLKTAIIHDAKEYSYQKLSKRSNQVADLLQKNDIKKGDKIAIQMRKSFDQIAIVLGILQTGGVYVPFTYDQPVNRSYNILKKANIQFIFTDNYLSFPSKKITQFIPKDIDLRRGVWRPVEISPETLAYIIFTSGSTGTPKGVCIQHQAAMNTILDVNHKLRITADDRVLGLSSLSFDLSVYDIFGLLHTGGTLILPTEEERIDPKSWKHLSETYLPTLWNSVPALMDIYTDYILQNPTVKKDLYISRIIHSGDWIPLALIPKIKSALPNAQLTSMGGATEASIWSNYFHVTTLNPEWKSIPYGYPLANQAFYILDEFNRPCPEWVEGKLHIAGKGLATEYFNEKELTAAAFFYEKNLQHRLYDTGDYGRYRQGNIIEFLGRKDTQLKINGYRVEIGEIQAAFEKCDASLTPLILPIGNQMGHKKLIAFVKKAPSSFDETSLKKKLRQHLPGYFIPEKIIALAEYPITANGKIDRKQLKIKYTSQQETTTSLTPSSDVISAQHPVLELTKQVLHLSSITPTDSFGSLGVSSVDMIRLANELETHFSERPSVGDMIRYETIAQLIDFYADKHIITPDENQKEGITSYEFSLFSKEQIQHLKSMPIIEEHEDFVSFKNTTNTLRPDLDTGKNIPLLLDSKLPFIPLSKDMEASKETISFEDFIHFIKLHLEKETTVLSEIGFEAKDEAYPIQIYLSILPNSIEHIEAGNYYLRITDPSLRKISSLSEETITEIKKQHPHASFLLHFIADLKAIYPLHKEKSLQFCFMESGSISQVLSAGGTSLQIGSTPLNSYNLQSLSDAFGLTIDHYYLNSLIGSGINSNEATLPSISSIDATALESAKKLLTNCYDQGITLYLKEQQLKYKAPQGTITKELLLELKRYKTTLIALLSDTAEKKQLSRIIKKHEPFRLTPVQLAYMLGRSSDFELGNINTHYYIELECNKLEPKKLEISWNQVIKRHEMLRTKIYSDASQQLMKQTPYFEIPVSVIAQEEELTSIREQWSHHKYELGSWPMFHLQISQINDQRSRLHFSLDCLLLDASSTEMIIQELFATYNGVQIQKPAFSFKDYLLQEEEWLLQHSNIKEATEFWNTQLKKLPPAPELPLKTPYHLIKQPSFKRWKIVLNTTESRIFSQKIKEYRFTPSAVVCTIFMKVLSEWSTNKDFTINLTIFNRLPIHKEVPKIIGDFTNITLISYEKKTNISFLEEVAAVQDQLWKAVEYRTQNGVDLLRRLSKNTPGKAIMPIVFTSLLFGDTTENQTYYPNELKEVYAISQTPQVAMDHQVYERNGHIHINWDIVEHVFDPDWIEEMVTVYHQMLQQLIQTTQWENFKYQTLSLMDK</sequence>
<dbReference type="InterPro" id="IPR016036">
    <property type="entry name" value="Malonyl_transacylase_ACP-bd"/>
</dbReference>
<dbReference type="PROSITE" id="PS52004">
    <property type="entry name" value="KS3_2"/>
    <property type="match status" value="1"/>
</dbReference>
<comment type="cofactor">
    <cofactor evidence="1">
        <name>pantetheine 4'-phosphate</name>
        <dbReference type="ChEBI" id="CHEBI:47942"/>
    </cofactor>
</comment>
<dbReference type="SMART" id="SM00825">
    <property type="entry name" value="PKS_KS"/>
    <property type="match status" value="1"/>
</dbReference>
<evidence type="ECO:0000256" key="1">
    <source>
        <dbReference type="ARBA" id="ARBA00001957"/>
    </source>
</evidence>
<dbReference type="InterPro" id="IPR016039">
    <property type="entry name" value="Thiolase-like"/>
</dbReference>
<dbReference type="Pfam" id="PF00109">
    <property type="entry name" value="ketoacyl-synt"/>
    <property type="match status" value="1"/>
</dbReference>
<dbReference type="EMBL" id="JBHULX010000004">
    <property type="protein sequence ID" value="MFD2590571.1"/>
    <property type="molecule type" value="Genomic_DNA"/>
</dbReference>
<organism evidence="9 10">
    <name type="scientific">Aquimarina hainanensis</name>
    <dbReference type="NCBI Taxonomy" id="1578017"/>
    <lineage>
        <taxon>Bacteria</taxon>
        <taxon>Pseudomonadati</taxon>
        <taxon>Bacteroidota</taxon>
        <taxon>Flavobacteriia</taxon>
        <taxon>Flavobacteriales</taxon>
        <taxon>Flavobacteriaceae</taxon>
        <taxon>Aquimarina</taxon>
    </lineage>
</organism>
<dbReference type="Pfam" id="PF00668">
    <property type="entry name" value="Condensation"/>
    <property type="match status" value="2"/>
</dbReference>
<keyword evidence="2" id="KW-0596">Phosphopantetheine</keyword>
<dbReference type="InterPro" id="IPR010071">
    <property type="entry name" value="AA_adenyl_dom"/>
</dbReference>
<dbReference type="SUPFAM" id="SSF53901">
    <property type="entry name" value="Thiolase-like"/>
    <property type="match status" value="1"/>
</dbReference>
<dbReference type="InterPro" id="IPR041464">
    <property type="entry name" value="TubC_N"/>
</dbReference>
<dbReference type="Gene3D" id="3.40.109.10">
    <property type="entry name" value="NADH Oxidase"/>
    <property type="match status" value="1"/>
</dbReference>
<dbReference type="PROSITE" id="PS50075">
    <property type="entry name" value="CARRIER"/>
    <property type="match status" value="2"/>
</dbReference>
<dbReference type="InterPro" id="IPR032821">
    <property type="entry name" value="PKS_assoc"/>
</dbReference>
<dbReference type="Pfam" id="PF00698">
    <property type="entry name" value="Acyl_transf_1"/>
    <property type="match status" value="1"/>
</dbReference>
<dbReference type="InterPro" id="IPR014031">
    <property type="entry name" value="Ketoacyl_synth_C"/>
</dbReference>
<dbReference type="InterPro" id="IPR000873">
    <property type="entry name" value="AMP-dep_synth/lig_dom"/>
</dbReference>
<dbReference type="Proteomes" id="UP001597459">
    <property type="component" value="Unassembled WGS sequence"/>
</dbReference>
<feature type="domain" description="Ketosynthase family 3 (KS3)" evidence="8">
    <location>
        <begin position="33"/>
        <end position="454"/>
    </location>
</feature>
<keyword evidence="3" id="KW-0597">Phosphoprotein</keyword>
<dbReference type="InterPro" id="IPR050091">
    <property type="entry name" value="PKS_NRPS_Biosynth_Enz"/>
</dbReference>
<dbReference type="Pfam" id="PF00501">
    <property type="entry name" value="AMP-binding"/>
    <property type="match status" value="1"/>
</dbReference>
<dbReference type="InterPro" id="IPR001227">
    <property type="entry name" value="Ac_transferase_dom_sf"/>
</dbReference>
<dbReference type="CDD" id="cd19535">
    <property type="entry name" value="Cyc_NRPS"/>
    <property type="match status" value="2"/>
</dbReference>
<evidence type="ECO:0000256" key="4">
    <source>
        <dbReference type="ARBA" id="ARBA00022598"/>
    </source>
</evidence>
<reference evidence="10" key="1">
    <citation type="journal article" date="2019" name="Int. J. Syst. Evol. Microbiol.">
        <title>The Global Catalogue of Microorganisms (GCM) 10K type strain sequencing project: providing services to taxonomists for standard genome sequencing and annotation.</title>
        <authorList>
            <consortium name="The Broad Institute Genomics Platform"/>
            <consortium name="The Broad Institute Genome Sequencing Center for Infectious Disease"/>
            <person name="Wu L."/>
            <person name="Ma J."/>
        </authorList>
    </citation>
    <scope>NUCLEOTIDE SEQUENCE [LARGE SCALE GENOMIC DNA]</scope>
    <source>
        <strain evidence="10">KCTC 42423</strain>
    </source>
</reference>
<dbReference type="Gene3D" id="3.40.50.12780">
    <property type="entry name" value="N-terminal domain of ligase-like"/>
    <property type="match status" value="1"/>
</dbReference>
<dbReference type="InterPro" id="IPR014043">
    <property type="entry name" value="Acyl_transferase_dom"/>
</dbReference>
<dbReference type="SUPFAM" id="SSF52777">
    <property type="entry name" value="CoA-dependent acyltransferases"/>
    <property type="match status" value="4"/>
</dbReference>
<dbReference type="Gene3D" id="3.30.559.10">
    <property type="entry name" value="Chloramphenicol acetyltransferase-like domain"/>
    <property type="match status" value="2"/>
</dbReference>
<dbReference type="PANTHER" id="PTHR43775:SF51">
    <property type="entry name" value="INACTIVE PHENOLPHTHIOCEROL SYNTHESIS POLYKETIDE SYNTHASE TYPE I PKS1-RELATED"/>
    <property type="match status" value="1"/>
</dbReference>
<dbReference type="InterPro" id="IPR001242">
    <property type="entry name" value="Condensation_dom"/>
</dbReference>
<evidence type="ECO:0000313" key="10">
    <source>
        <dbReference type="Proteomes" id="UP001597459"/>
    </source>
</evidence>
<dbReference type="PANTHER" id="PTHR43775">
    <property type="entry name" value="FATTY ACID SYNTHASE"/>
    <property type="match status" value="1"/>
</dbReference>
<comment type="caution">
    <text evidence="9">The sequence shown here is derived from an EMBL/GenBank/DDBJ whole genome shotgun (WGS) entry which is preliminary data.</text>
</comment>
<evidence type="ECO:0000259" key="8">
    <source>
        <dbReference type="PROSITE" id="PS52004"/>
    </source>
</evidence>
<gene>
    <name evidence="9" type="ORF">ACFSTE_06975</name>
</gene>
<dbReference type="Pfam" id="PF16197">
    <property type="entry name" value="KAsynt_C_assoc"/>
    <property type="match status" value="1"/>
</dbReference>
<dbReference type="Pfam" id="PF18563">
    <property type="entry name" value="TubC_N"/>
    <property type="match status" value="1"/>
</dbReference>
<dbReference type="Gene3D" id="1.10.1200.10">
    <property type="entry name" value="ACP-like"/>
    <property type="match status" value="2"/>
</dbReference>
<dbReference type="InterPro" id="IPR036736">
    <property type="entry name" value="ACP-like_sf"/>
</dbReference>
<dbReference type="SMART" id="SM00827">
    <property type="entry name" value="PKS_AT"/>
    <property type="match status" value="1"/>
</dbReference>
<dbReference type="InterPro" id="IPR020845">
    <property type="entry name" value="AMP-binding_CS"/>
</dbReference>
<evidence type="ECO:0000313" key="9">
    <source>
        <dbReference type="EMBL" id="MFD2590571.1"/>
    </source>
</evidence>
<dbReference type="Pfam" id="PF00550">
    <property type="entry name" value="PP-binding"/>
    <property type="match status" value="2"/>
</dbReference>
<feature type="domain" description="Carrier" evidence="7">
    <location>
        <begin position="2033"/>
        <end position="2108"/>
    </location>
</feature>
<dbReference type="PROSITE" id="PS00455">
    <property type="entry name" value="AMP_BINDING"/>
    <property type="match status" value="1"/>
</dbReference>
<dbReference type="InterPro" id="IPR006162">
    <property type="entry name" value="Ppantetheine_attach_site"/>
</dbReference>
<dbReference type="Gene3D" id="3.40.366.10">
    <property type="entry name" value="Malonyl-Coenzyme A Acyl Carrier Protein, domain 2"/>
    <property type="match status" value="1"/>
</dbReference>
<dbReference type="InterPro" id="IPR057737">
    <property type="entry name" value="Condensation_MtbB-like"/>
</dbReference>
<evidence type="ECO:0000256" key="3">
    <source>
        <dbReference type="ARBA" id="ARBA00022553"/>
    </source>
</evidence>
<protein>
    <submittedName>
        <fullName evidence="9">Amino acid adenylation domain-containing protein</fullName>
    </submittedName>
</protein>
<dbReference type="InterPro" id="IPR018201">
    <property type="entry name" value="Ketoacyl_synth_AS"/>
</dbReference>
<dbReference type="SUPFAM" id="SSF47336">
    <property type="entry name" value="ACP-like"/>
    <property type="match status" value="2"/>
</dbReference>
<evidence type="ECO:0000256" key="2">
    <source>
        <dbReference type="ARBA" id="ARBA00022450"/>
    </source>
</evidence>
<dbReference type="InterPro" id="IPR023213">
    <property type="entry name" value="CAT-like_dom_sf"/>
</dbReference>
<evidence type="ECO:0000256" key="6">
    <source>
        <dbReference type="ARBA" id="ARBA00029443"/>
    </source>
</evidence>
<dbReference type="NCBIfam" id="TIGR01733">
    <property type="entry name" value="AA-adenyl-dom"/>
    <property type="match status" value="1"/>
</dbReference>
<dbReference type="Gene3D" id="3.30.70.3290">
    <property type="match status" value="1"/>
</dbReference>
<dbReference type="InterPro" id="IPR042099">
    <property type="entry name" value="ANL_N_sf"/>
</dbReference>